<dbReference type="OrthoDB" id="9800801at2"/>
<dbReference type="GO" id="GO:0003677">
    <property type="term" value="F:DNA binding"/>
    <property type="evidence" value="ECO:0007669"/>
    <property type="project" value="InterPro"/>
</dbReference>
<reference evidence="5 6" key="1">
    <citation type="journal article" date="2018" name="Genome Announc.">
        <title>Complete genomes of two Megasphaera elsdenii strains, NCIMB 702410 and ATCC 25940.</title>
        <authorList>
            <person name="Hatmaker E.A."/>
            <person name="O'Dell K."/>
            <person name="Riley L.A."/>
            <person name="Klingeman D.M."/>
            <person name="Guss A.M."/>
        </authorList>
    </citation>
    <scope>NUCLEOTIDE SEQUENCE [LARGE SCALE GENOMIC DNA]</scope>
    <source>
        <strain evidence="5 6">NCIMB702410</strain>
    </source>
</reference>
<dbReference type="Gene3D" id="3.40.50.150">
    <property type="entry name" value="Vaccinia Virus protein VP39"/>
    <property type="match status" value="1"/>
</dbReference>
<evidence type="ECO:0000313" key="6">
    <source>
        <dbReference type="Proteomes" id="UP000238358"/>
    </source>
</evidence>
<evidence type="ECO:0000256" key="2">
    <source>
        <dbReference type="ARBA" id="ARBA00022679"/>
    </source>
</evidence>
<keyword evidence="3" id="KW-0680">Restriction system</keyword>
<dbReference type="GO" id="GO:0009307">
    <property type="term" value="P:DNA restriction-modification system"/>
    <property type="evidence" value="ECO:0007669"/>
    <property type="project" value="UniProtKB-KW"/>
</dbReference>
<dbReference type="Pfam" id="PF01555">
    <property type="entry name" value="N6_N4_Mtase"/>
    <property type="match status" value="1"/>
</dbReference>
<evidence type="ECO:0000313" key="5">
    <source>
        <dbReference type="EMBL" id="AVO26391.1"/>
    </source>
</evidence>
<protein>
    <recommendedName>
        <fullName evidence="4">DNA methylase N-4/N-6 domain-containing protein</fullName>
    </recommendedName>
</protein>
<dbReference type="GO" id="GO:0032259">
    <property type="term" value="P:methylation"/>
    <property type="evidence" value="ECO:0007669"/>
    <property type="project" value="UniProtKB-KW"/>
</dbReference>
<dbReference type="InterPro" id="IPR029063">
    <property type="entry name" value="SAM-dependent_MTases_sf"/>
</dbReference>
<dbReference type="SUPFAM" id="SSF53335">
    <property type="entry name" value="S-adenosyl-L-methionine-dependent methyltransferases"/>
    <property type="match status" value="1"/>
</dbReference>
<proteinExistence type="predicted"/>
<dbReference type="InterPro" id="IPR001091">
    <property type="entry name" value="RM_Methyltransferase"/>
</dbReference>
<name>A0A2S0M4N2_MEGEL</name>
<dbReference type="EMBL" id="CP027569">
    <property type="protein sequence ID" value="AVO26391.1"/>
    <property type="molecule type" value="Genomic_DNA"/>
</dbReference>
<keyword evidence="2" id="KW-0808">Transferase</keyword>
<dbReference type="InterPro" id="IPR002941">
    <property type="entry name" value="DNA_methylase_N4/N6"/>
</dbReference>
<dbReference type="GO" id="GO:0008170">
    <property type="term" value="F:N-methyltransferase activity"/>
    <property type="evidence" value="ECO:0007669"/>
    <property type="project" value="InterPro"/>
</dbReference>
<feature type="domain" description="DNA methylase N-4/N-6" evidence="4">
    <location>
        <begin position="31"/>
        <end position="118"/>
    </location>
</feature>
<evidence type="ECO:0000259" key="4">
    <source>
        <dbReference type="Pfam" id="PF01555"/>
    </source>
</evidence>
<dbReference type="Proteomes" id="UP000238358">
    <property type="component" value="Chromosome"/>
</dbReference>
<keyword evidence="1" id="KW-0489">Methyltransferase</keyword>
<sequence length="145" mass="16705">MGRSHIYNYEEHVKLANELDKNGKLPASFMVVAPGSWNESVWDDINRMRTLNTQQRLKRKQMHLCPLQLDIVERLVDRYSNPGEIVLDPFGGLMTVPLVALKKDRKGIGIELNPDYFRDGLGYLQTEEAKKNEPTLFDFLGVEEE</sequence>
<evidence type="ECO:0000256" key="1">
    <source>
        <dbReference type="ARBA" id="ARBA00022603"/>
    </source>
</evidence>
<gene>
    <name evidence="5" type="ORF">C6Y28_01425</name>
</gene>
<dbReference type="PRINTS" id="PR00508">
    <property type="entry name" value="S21N4MTFRASE"/>
</dbReference>
<organism evidence="5 6">
    <name type="scientific">Megasphaera elsdenii</name>
    <dbReference type="NCBI Taxonomy" id="907"/>
    <lineage>
        <taxon>Bacteria</taxon>
        <taxon>Bacillati</taxon>
        <taxon>Bacillota</taxon>
        <taxon>Negativicutes</taxon>
        <taxon>Veillonellales</taxon>
        <taxon>Veillonellaceae</taxon>
        <taxon>Megasphaera</taxon>
    </lineage>
</organism>
<accession>A0A2S0M4N2</accession>
<evidence type="ECO:0000256" key="3">
    <source>
        <dbReference type="ARBA" id="ARBA00022747"/>
    </source>
</evidence>
<dbReference type="AlphaFoldDB" id="A0A2S0M4N2"/>